<dbReference type="InterPro" id="IPR001138">
    <property type="entry name" value="Zn2Cys6_DnaBD"/>
</dbReference>
<evidence type="ECO:0000256" key="2">
    <source>
        <dbReference type="ARBA" id="ARBA00023242"/>
    </source>
</evidence>
<evidence type="ECO:0000313" key="5">
    <source>
        <dbReference type="EMBL" id="OCK83776.1"/>
    </source>
</evidence>
<keyword evidence="2" id="KW-0539">Nucleus</keyword>
<dbReference type="SMART" id="SM00066">
    <property type="entry name" value="GAL4"/>
    <property type="match status" value="1"/>
</dbReference>
<dbReference type="SUPFAM" id="SSF57701">
    <property type="entry name" value="Zn2/Cys6 DNA-binding domain"/>
    <property type="match status" value="1"/>
</dbReference>
<dbReference type="GO" id="GO:0008270">
    <property type="term" value="F:zinc ion binding"/>
    <property type="evidence" value="ECO:0007669"/>
    <property type="project" value="InterPro"/>
</dbReference>
<evidence type="ECO:0000259" key="4">
    <source>
        <dbReference type="PROSITE" id="PS50048"/>
    </source>
</evidence>
<dbReference type="Pfam" id="PF11951">
    <property type="entry name" value="Fungal_trans_2"/>
    <property type="match status" value="1"/>
</dbReference>
<reference evidence="5 6" key="1">
    <citation type="journal article" date="2016" name="Nat. Commun.">
        <title>Ectomycorrhizal ecology is imprinted in the genome of the dominant symbiotic fungus Cenococcum geophilum.</title>
        <authorList>
            <consortium name="DOE Joint Genome Institute"/>
            <person name="Peter M."/>
            <person name="Kohler A."/>
            <person name="Ohm R.A."/>
            <person name="Kuo A."/>
            <person name="Krutzmann J."/>
            <person name="Morin E."/>
            <person name="Arend M."/>
            <person name="Barry K.W."/>
            <person name="Binder M."/>
            <person name="Choi C."/>
            <person name="Clum A."/>
            <person name="Copeland A."/>
            <person name="Grisel N."/>
            <person name="Haridas S."/>
            <person name="Kipfer T."/>
            <person name="LaButti K."/>
            <person name="Lindquist E."/>
            <person name="Lipzen A."/>
            <person name="Maire R."/>
            <person name="Meier B."/>
            <person name="Mihaltcheva S."/>
            <person name="Molinier V."/>
            <person name="Murat C."/>
            <person name="Poggeler S."/>
            <person name="Quandt C.A."/>
            <person name="Sperisen C."/>
            <person name="Tritt A."/>
            <person name="Tisserant E."/>
            <person name="Crous P.W."/>
            <person name="Henrissat B."/>
            <person name="Nehls U."/>
            <person name="Egli S."/>
            <person name="Spatafora J.W."/>
            <person name="Grigoriev I.V."/>
            <person name="Martin F.M."/>
        </authorList>
    </citation>
    <scope>NUCLEOTIDE SEQUENCE [LARGE SCALE GENOMIC DNA]</scope>
    <source>
        <strain evidence="5 6">CBS 459.81</strain>
    </source>
</reference>
<evidence type="ECO:0000256" key="3">
    <source>
        <dbReference type="SAM" id="MobiDB-lite"/>
    </source>
</evidence>
<organism evidence="5 6">
    <name type="scientific">Lepidopterella palustris CBS 459.81</name>
    <dbReference type="NCBI Taxonomy" id="1314670"/>
    <lineage>
        <taxon>Eukaryota</taxon>
        <taxon>Fungi</taxon>
        <taxon>Dikarya</taxon>
        <taxon>Ascomycota</taxon>
        <taxon>Pezizomycotina</taxon>
        <taxon>Dothideomycetes</taxon>
        <taxon>Pleosporomycetidae</taxon>
        <taxon>Mytilinidiales</taxon>
        <taxon>Argynnaceae</taxon>
        <taxon>Lepidopterella</taxon>
    </lineage>
</organism>
<dbReference type="Proteomes" id="UP000250266">
    <property type="component" value="Unassembled WGS sequence"/>
</dbReference>
<dbReference type="GO" id="GO:0045944">
    <property type="term" value="P:positive regulation of transcription by RNA polymerase II"/>
    <property type="evidence" value="ECO:0007669"/>
    <property type="project" value="TreeGrafter"/>
</dbReference>
<dbReference type="EMBL" id="KV744852">
    <property type="protein sequence ID" value="OCK83776.1"/>
    <property type="molecule type" value="Genomic_DNA"/>
</dbReference>
<dbReference type="GO" id="GO:0000976">
    <property type="term" value="F:transcription cis-regulatory region binding"/>
    <property type="evidence" value="ECO:0007669"/>
    <property type="project" value="TreeGrafter"/>
</dbReference>
<dbReference type="InterPro" id="IPR021858">
    <property type="entry name" value="Fun_TF"/>
</dbReference>
<dbReference type="Gene3D" id="4.10.240.10">
    <property type="entry name" value="Zn(2)-C6 fungal-type DNA-binding domain"/>
    <property type="match status" value="1"/>
</dbReference>
<feature type="region of interest" description="Disordered" evidence="3">
    <location>
        <begin position="1"/>
        <end position="21"/>
    </location>
</feature>
<gene>
    <name evidence="5" type="ORF">K432DRAFT_321533</name>
</gene>
<dbReference type="InterPro" id="IPR036864">
    <property type="entry name" value="Zn2-C6_fun-type_DNA-bd_sf"/>
</dbReference>
<keyword evidence="6" id="KW-1185">Reference proteome</keyword>
<name>A0A8E2EGW2_9PEZI</name>
<evidence type="ECO:0000256" key="1">
    <source>
        <dbReference type="ARBA" id="ARBA00004123"/>
    </source>
</evidence>
<dbReference type="GO" id="GO:0000981">
    <property type="term" value="F:DNA-binding transcription factor activity, RNA polymerase II-specific"/>
    <property type="evidence" value="ECO:0007669"/>
    <property type="project" value="InterPro"/>
</dbReference>
<dbReference type="OrthoDB" id="4835445at2759"/>
<dbReference type="Pfam" id="PF00172">
    <property type="entry name" value="Zn_clus"/>
    <property type="match status" value="1"/>
</dbReference>
<dbReference type="PANTHER" id="PTHR37534:SF11">
    <property type="entry name" value="ZN(II)2CYS6 TRANSCRIPTION FACTOR (EUROFUNG)"/>
    <property type="match status" value="1"/>
</dbReference>
<sequence length="690" mass="77403">MPRLASIGAIPEGRKNTKSRNGCQRCKQKRLKCDETKPGCKNCQSRNISCPGYEKSLKWSTKYEVFPSFDPSSNSIKSGTKRKQNRSSVVQITLPPDVASSFKALAAVLPSVGPIHSDSVYAADSACEAQEDAKSFELQTPTSEMQTQEDELPPTEACDTANVIDTVELLETVDFLADNQVTAMDYPASRSLDFLDFNSLGGFQIEDLDFLPDDQVILPADDRLSRSLLRNYYRLPSVSLNSYFNDTNTMLVEHYFRDVCTLFSSFDSSLNPFRVSIGRIWDSSPSIYYAIQSMAAAQLANTFPHMGATGVEMQKKAYECLNEEMELIETEPLRREKIMLTILLLGLTTCWHDSGDLGLNYLTAARSLILPRLMESSPSDTKETQRTNQFFEESLIYWEMLIGFVSQESVTFSPEFGSRSKSAFSGGPIGVASRMPDGRFCPHPWTGIAPRVQMLFAEVGRLVCHERMSLRSGLFDPVDMEEKLSCAIALEEELLAAQFPQADELADPGDDKTSKQDFVVLAEAYRSAGLLELYRVFPATYHRRLGAGTLPWEETINESLPPLGFDPSSDNPDANVWITSMALYIVDLLKSLPASSGTCCLQPILLVTASTELKRVPSVDYYDVYVDPQRINHARSFVERRLNEFALRLPAKPLRRMLELVKEVWKRMDAGEDVFWLDVMFENGWETVMG</sequence>
<evidence type="ECO:0000313" key="6">
    <source>
        <dbReference type="Proteomes" id="UP000250266"/>
    </source>
</evidence>
<proteinExistence type="predicted"/>
<dbReference type="GO" id="GO:0005634">
    <property type="term" value="C:nucleus"/>
    <property type="evidence" value="ECO:0007669"/>
    <property type="project" value="UniProtKB-SubCell"/>
</dbReference>
<dbReference type="CDD" id="cd00067">
    <property type="entry name" value="GAL4"/>
    <property type="match status" value="1"/>
</dbReference>
<protein>
    <recommendedName>
        <fullName evidence="4">Zn(2)-C6 fungal-type domain-containing protein</fullName>
    </recommendedName>
</protein>
<comment type="subcellular location">
    <subcellularLocation>
        <location evidence="1">Nucleus</location>
    </subcellularLocation>
</comment>
<dbReference type="PANTHER" id="PTHR37534">
    <property type="entry name" value="TRANSCRIPTIONAL ACTIVATOR PROTEIN UGA3"/>
    <property type="match status" value="1"/>
</dbReference>
<feature type="domain" description="Zn(2)-C6 fungal-type" evidence="4">
    <location>
        <begin position="22"/>
        <end position="50"/>
    </location>
</feature>
<accession>A0A8E2EGW2</accession>
<dbReference type="AlphaFoldDB" id="A0A8E2EGW2"/>
<dbReference type="PROSITE" id="PS50048">
    <property type="entry name" value="ZN2_CY6_FUNGAL_2"/>
    <property type="match status" value="1"/>
</dbReference>
<dbReference type="PROSITE" id="PS00463">
    <property type="entry name" value="ZN2_CY6_FUNGAL_1"/>
    <property type="match status" value="1"/>
</dbReference>